<dbReference type="GO" id="GO:0003676">
    <property type="term" value="F:nucleic acid binding"/>
    <property type="evidence" value="ECO:0007669"/>
    <property type="project" value="InterPro"/>
</dbReference>
<evidence type="ECO:0000313" key="4">
    <source>
        <dbReference type="EMBL" id="RMN06277.1"/>
    </source>
</evidence>
<dbReference type="InterPro" id="IPR029063">
    <property type="entry name" value="SAM-dependent_MTases_sf"/>
</dbReference>
<accession>A0A0P9QNN4</accession>
<feature type="domain" description="DUF6094" evidence="3">
    <location>
        <begin position="6"/>
        <end position="198"/>
    </location>
</feature>
<dbReference type="AlphaFoldDB" id="A0A0P9QNN4"/>
<dbReference type="CDD" id="cd02440">
    <property type="entry name" value="AdoMet_MTases"/>
    <property type="match status" value="1"/>
</dbReference>
<sequence length="486" mass="54491">MALMFSRLARNFARNGYYPTDELTLERTLQALLPASSGRMRILDPCSGEGVALAEVAHRLERDRTEAYAVEYDKERAEHSKTLLDRVLQGDLMDTMISRQSFGLLWLNPPYGDLVADHSGASQYQGSGRRRLEKAFYQRSLPLLQYGGVMVFIVPHYVLDDELCGWLTNHFTGLRICAAVDRTFKQVVIFGIRGRRQDLARPRDVAAMREHLRAIGSGEQAAELLPATWPWEQYAVLPIANDLEHFYRITLEPEQFSEEVLRLKGLWPDFTLHFGQTGAQPRAPVKALSRWHLALALAAGAITGVVTSRSGRVLVLKGDTYKDKVPKTEFTEDEDGKVFETRILTDRFVPRIRAWDMTPGSSYLGCALTISSDPSKPAEPVASSTESETADSSVLFDSGYLFLSVKVKSLADTQSLDVSPFLSRHQAGDWGDIPQEHRDRNQQSLSSEGHICSSYNIDVGGETKLWIMTSQIRRATSILFPSEYPT</sequence>
<gene>
    <name evidence="4" type="ORF">ALQ65_02689</name>
</gene>
<keyword evidence="2" id="KW-0808">Transferase</keyword>
<name>A0A0P9QNN4_9PSED</name>
<dbReference type="PRINTS" id="PR00507">
    <property type="entry name" value="N12N6MTFRASE"/>
</dbReference>
<dbReference type="SUPFAM" id="SSF53335">
    <property type="entry name" value="S-adenosyl-L-methionine-dependent methyltransferases"/>
    <property type="match status" value="1"/>
</dbReference>
<proteinExistence type="predicted"/>
<evidence type="ECO:0000259" key="3">
    <source>
        <dbReference type="Pfam" id="PF19587"/>
    </source>
</evidence>
<dbReference type="Proteomes" id="UP000271468">
    <property type="component" value="Unassembled WGS sequence"/>
</dbReference>
<reference evidence="4 5" key="1">
    <citation type="submission" date="2018-08" db="EMBL/GenBank/DDBJ databases">
        <title>Recombination of ecologically and evolutionarily significant loci maintains genetic cohesion in the Pseudomonas syringae species complex.</title>
        <authorList>
            <person name="Dillon M."/>
            <person name="Thakur S."/>
            <person name="Almeida R.N.D."/>
            <person name="Weir B.S."/>
            <person name="Guttman D.S."/>
        </authorList>
    </citation>
    <scope>NUCLEOTIDE SEQUENCE [LARGE SCALE GENOMIC DNA]</scope>
    <source>
        <strain evidence="4 5">ICMP 12341</strain>
    </source>
</reference>
<dbReference type="InterPro" id="IPR046076">
    <property type="entry name" value="DUF6094"/>
</dbReference>
<dbReference type="GO" id="GO:0008168">
    <property type="term" value="F:methyltransferase activity"/>
    <property type="evidence" value="ECO:0007669"/>
    <property type="project" value="UniProtKB-KW"/>
</dbReference>
<protein>
    <submittedName>
        <fullName evidence="4">Plasmid-related protein</fullName>
    </submittedName>
</protein>
<organism evidence="4 5">
    <name type="scientific">Pseudomonas syringae pv. coriandricola</name>
    <dbReference type="NCBI Taxonomy" id="264453"/>
    <lineage>
        <taxon>Bacteria</taxon>
        <taxon>Pseudomonadati</taxon>
        <taxon>Pseudomonadota</taxon>
        <taxon>Gammaproteobacteria</taxon>
        <taxon>Pseudomonadales</taxon>
        <taxon>Pseudomonadaceae</taxon>
        <taxon>Pseudomonas</taxon>
    </lineage>
</organism>
<dbReference type="InterPro" id="IPR002052">
    <property type="entry name" value="DNA_methylase_N6_adenine_CS"/>
</dbReference>
<dbReference type="PROSITE" id="PS00092">
    <property type="entry name" value="N6_MTASE"/>
    <property type="match status" value="1"/>
</dbReference>
<keyword evidence="1" id="KW-0489">Methyltransferase</keyword>
<evidence type="ECO:0000256" key="2">
    <source>
        <dbReference type="ARBA" id="ARBA00022679"/>
    </source>
</evidence>
<dbReference type="GO" id="GO:0032259">
    <property type="term" value="P:methylation"/>
    <property type="evidence" value="ECO:0007669"/>
    <property type="project" value="UniProtKB-KW"/>
</dbReference>
<dbReference type="Gene3D" id="3.40.50.150">
    <property type="entry name" value="Vaccinia Virus protein VP39"/>
    <property type="match status" value="1"/>
</dbReference>
<evidence type="ECO:0000256" key="1">
    <source>
        <dbReference type="ARBA" id="ARBA00022603"/>
    </source>
</evidence>
<dbReference type="EMBL" id="RBOV01000425">
    <property type="protein sequence ID" value="RMN06277.1"/>
    <property type="molecule type" value="Genomic_DNA"/>
</dbReference>
<dbReference type="Pfam" id="PF19587">
    <property type="entry name" value="DUF6094"/>
    <property type="match status" value="1"/>
</dbReference>
<comment type="caution">
    <text evidence="4">The sequence shown here is derived from an EMBL/GenBank/DDBJ whole genome shotgun (WGS) entry which is preliminary data.</text>
</comment>
<evidence type="ECO:0000313" key="5">
    <source>
        <dbReference type="Proteomes" id="UP000271468"/>
    </source>
</evidence>
<dbReference type="RefSeq" id="WP_057447135.1">
    <property type="nucleotide sequence ID" value="NZ_LJPZ01000356.1"/>
</dbReference>